<name>A0A484HL38_9BACT</name>
<protein>
    <submittedName>
        <fullName evidence="1">Uncharacterized protein</fullName>
    </submittedName>
</protein>
<dbReference type="AlphaFoldDB" id="A0A484HL38"/>
<gene>
    <name evidence="1" type="ORF">EPICR_30251</name>
</gene>
<organism evidence="1">
    <name type="scientific">uncultured Desulfobacteraceae bacterium</name>
    <dbReference type="NCBI Taxonomy" id="218296"/>
    <lineage>
        <taxon>Bacteria</taxon>
        <taxon>Pseudomonadati</taxon>
        <taxon>Thermodesulfobacteriota</taxon>
        <taxon>Desulfobacteria</taxon>
        <taxon>Desulfobacterales</taxon>
        <taxon>Desulfobacteraceae</taxon>
        <taxon>environmental samples</taxon>
    </lineage>
</organism>
<accession>A0A484HL38</accession>
<sequence length="50" mass="5729">MTFFYLRFNLNEVSIEAMNGGVRVHVSNEEPIQMKAIDTNVLFLIVEINA</sequence>
<dbReference type="EMBL" id="CAACVI010000023">
    <property type="protein sequence ID" value="VEN74316.1"/>
    <property type="molecule type" value="Genomic_DNA"/>
</dbReference>
<reference evidence="1" key="1">
    <citation type="submission" date="2019-01" db="EMBL/GenBank/DDBJ databases">
        <authorList>
            <consortium name="Genoscope - CEA"/>
            <person name="William W."/>
        </authorList>
    </citation>
    <scope>NUCLEOTIDE SEQUENCE</scope>
    <source>
        <strain evidence="1">CR-1</strain>
    </source>
</reference>
<proteinExistence type="predicted"/>
<evidence type="ECO:0000313" key="1">
    <source>
        <dbReference type="EMBL" id="VEN74316.1"/>
    </source>
</evidence>